<keyword evidence="4 6" id="KW-0378">Hydrolase</keyword>
<dbReference type="SUPFAM" id="SSF49785">
    <property type="entry name" value="Galactose-binding domain-like"/>
    <property type="match status" value="1"/>
</dbReference>
<dbReference type="InterPro" id="IPR023828">
    <property type="entry name" value="Peptidase_S8_Ser-AS"/>
</dbReference>
<gene>
    <name evidence="9" type="ORF">SNF14_13830</name>
</gene>
<dbReference type="Gene3D" id="3.40.50.200">
    <property type="entry name" value="Peptidase S8/S53 domain"/>
    <property type="match status" value="1"/>
</dbReference>
<feature type="domain" description="Peptidase S8/S53" evidence="7">
    <location>
        <begin position="111"/>
        <end position="413"/>
    </location>
</feature>
<evidence type="ECO:0000259" key="7">
    <source>
        <dbReference type="Pfam" id="PF00082"/>
    </source>
</evidence>
<evidence type="ECO:0000313" key="9">
    <source>
        <dbReference type="EMBL" id="MDY2588424.1"/>
    </source>
</evidence>
<evidence type="ECO:0000313" key="10">
    <source>
        <dbReference type="Proteomes" id="UP001285855"/>
    </source>
</evidence>
<sequence>MKNLLLSLTLICGLSTFSQDNGTMSQANRDLLEELTEQENQRVSRVNTFLQDNPTVKATLVNDGFTIMHIHDVRNGKPIYRSTENLEAARATKTAELWTGGSLGLDLDGLGMTVGVWDGGPADDGHVEFENAAGTESRMEIVDAVVVDGDTGFSSHGTHVAGTISANGTNPSARGMASRVNVKSFNWTNDSAEMTTEAGNLVSPLLISNHSYGVPINQGNGNQLDADFIGAYTSGAVTVDNITRNNPKYLPVMSAGNSGNVSYPGGMFPGYDKLTGDKNAKNSLIVANANPTASEQPLFSGNYELSSLAINSGSSEGPTDDLRIKPDIAADGTNLLSPTPGNSYSTFSGTSMSSPNTAGTLVLLQQYYNQLNGEYMNSATLKALVCHTAIDEFEFNPVNPNHTLGPDPIFGWGLLNARASAETITDANFSLAVIDELNLAQGETYTFTFSAQAGEKLSATICWTDLPGPPATGPANDPTPRLVNDLDLRISDGTTTYLPWRLDFDPVNGFSTVKGDNSVDNIERVEIEVPANGTYTLTVSHKGTIQGGGAGPFDPGNQDFSLIVTGNNLVLSVDENDLARKLAVYPNPSNGEFTIAFPSNPNSLDNNVKIDVYDIQGRLVYANNFVNNNSMFKETIALDNAKAGIYMVNISEGNRTTSHKLIIE</sequence>
<evidence type="ECO:0000256" key="6">
    <source>
        <dbReference type="PROSITE-ProRule" id="PRU01240"/>
    </source>
</evidence>
<evidence type="ECO:0000259" key="8">
    <source>
        <dbReference type="Pfam" id="PF18962"/>
    </source>
</evidence>
<keyword evidence="2 6" id="KW-0645">Protease</keyword>
<feature type="domain" description="Secretion system C-terminal sorting" evidence="8">
    <location>
        <begin position="584"/>
        <end position="663"/>
    </location>
</feature>
<keyword evidence="3" id="KW-0732">Signal</keyword>
<proteinExistence type="inferred from homology"/>
<evidence type="ECO:0000256" key="2">
    <source>
        <dbReference type="ARBA" id="ARBA00022670"/>
    </source>
</evidence>
<dbReference type="PANTHER" id="PTHR43399:SF4">
    <property type="entry name" value="CELL WALL-ASSOCIATED PROTEASE"/>
    <property type="match status" value="1"/>
</dbReference>
<dbReference type="PROSITE" id="PS00138">
    <property type="entry name" value="SUBTILASE_SER"/>
    <property type="match status" value="1"/>
</dbReference>
<dbReference type="InterPro" id="IPR034058">
    <property type="entry name" value="TagA/B/C/D_pept_dom"/>
</dbReference>
<dbReference type="InterPro" id="IPR026444">
    <property type="entry name" value="Secre_tail"/>
</dbReference>
<comment type="similarity">
    <text evidence="1 6">Belongs to the peptidase S8 family.</text>
</comment>
<dbReference type="PANTHER" id="PTHR43399">
    <property type="entry name" value="SUBTILISIN-RELATED"/>
    <property type="match status" value="1"/>
</dbReference>
<feature type="active site" description="Charge relay system" evidence="6">
    <location>
        <position position="118"/>
    </location>
</feature>
<feature type="active site" description="Charge relay system" evidence="6">
    <location>
        <position position="156"/>
    </location>
</feature>
<reference evidence="9 10" key="1">
    <citation type="submission" date="2023-11" db="EMBL/GenBank/DDBJ databases">
        <title>Winogradskyella pelagius sp. nov., isolated from coastal sediment.</title>
        <authorList>
            <person name="Li F."/>
        </authorList>
    </citation>
    <scope>NUCLEOTIDE SEQUENCE [LARGE SCALE GENOMIC DNA]</scope>
    <source>
        <strain evidence="9 10">KCTC 23502</strain>
    </source>
</reference>
<accession>A0ABU5EQJ3</accession>
<dbReference type="InterPro" id="IPR051048">
    <property type="entry name" value="Peptidase_S8/S53_subtilisin"/>
</dbReference>
<dbReference type="PRINTS" id="PR00723">
    <property type="entry name" value="SUBTILISIN"/>
</dbReference>
<keyword evidence="5 6" id="KW-0720">Serine protease</keyword>
<dbReference type="InterPro" id="IPR015500">
    <property type="entry name" value="Peptidase_S8_subtilisin-rel"/>
</dbReference>
<dbReference type="Proteomes" id="UP001285855">
    <property type="component" value="Unassembled WGS sequence"/>
</dbReference>
<evidence type="ECO:0000256" key="3">
    <source>
        <dbReference type="ARBA" id="ARBA00022729"/>
    </source>
</evidence>
<dbReference type="PROSITE" id="PS00137">
    <property type="entry name" value="SUBTILASE_HIS"/>
    <property type="match status" value="1"/>
</dbReference>
<dbReference type="InterPro" id="IPR000209">
    <property type="entry name" value="Peptidase_S8/S53_dom"/>
</dbReference>
<keyword evidence="10" id="KW-1185">Reference proteome</keyword>
<dbReference type="SUPFAM" id="SSF52743">
    <property type="entry name" value="Subtilisin-like"/>
    <property type="match status" value="1"/>
</dbReference>
<dbReference type="InterPro" id="IPR008979">
    <property type="entry name" value="Galactose-bd-like_sf"/>
</dbReference>
<dbReference type="EMBL" id="JAXDAE010000017">
    <property type="protein sequence ID" value="MDY2588424.1"/>
    <property type="molecule type" value="Genomic_DNA"/>
</dbReference>
<feature type="active site" description="Charge relay system" evidence="6">
    <location>
        <position position="351"/>
    </location>
</feature>
<evidence type="ECO:0000256" key="4">
    <source>
        <dbReference type="ARBA" id="ARBA00022801"/>
    </source>
</evidence>
<comment type="caution">
    <text evidence="9">The sequence shown here is derived from an EMBL/GenBank/DDBJ whole genome shotgun (WGS) entry which is preliminary data.</text>
</comment>
<organism evidence="9 10">
    <name type="scientific">Winogradskyella aquimaris</name>
    <dbReference type="NCBI Taxonomy" id="864074"/>
    <lineage>
        <taxon>Bacteria</taxon>
        <taxon>Pseudomonadati</taxon>
        <taxon>Bacteroidota</taxon>
        <taxon>Flavobacteriia</taxon>
        <taxon>Flavobacteriales</taxon>
        <taxon>Flavobacteriaceae</taxon>
        <taxon>Winogradskyella</taxon>
    </lineage>
</organism>
<dbReference type="NCBIfam" id="TIGR04183">
    <property type="entry name" value="Por_Secre_tail"/>
    <property type="match status" value="1"/>
</dbReference>
<dbReference type="PROSITE" id="PS51892">
    <property type="entry name" value="SUBTILASE"/>
    <property type="match status" value="1"/>
</dbReference>
<dbReference type="CDD" id="cd04842">
    <property type="entry name" value="Peptidases_S8_Kp43_protease"/>
    <property type="match status" value="1"/>
</dbReference>
<protein>
    <submittedName>
        <fullName evidence="9">S8 family serine peptidase</fullName>
    </submittedName>
</protein>
<dbReference type="Pfam" id="PF00082">
    <property type="entry name" value="Peptidase_S8"/>
    <property type="match status" value="1"/>
</dbReference>
<evidence type="ECO:0000256" key="5">
    <source>
        <dbReference type="ARBA" id="ARBA00022825"/>
    </source>
</evidence>
<dbReference type="RefSeq" id="WP_320556772.1">
    <property type="nucleotide sequence ID" value="NZ_JAXDAE010000017.1"/>
</dbReference>
<dbReference type="Pfam" id="PF18962">
    <property type="entry name" value="Por_Secre_tail"/>
    <property type="match status" value="1"/>
</dbReference>
<dbReference type="Gene3D" id="2.60.120.380">
    <property type="match status" value="1"/>
</dbReference>
<name>A0ABU5EQJ3_9FLAO</name>
<dbReference type="InterPro" id="IPR022398">
    <property type="entry name" value="Peptidase_S8_His-AS"/>
</dbReference>
<dbReference type="InterPro" id="IPR036852">
    <property type="entry name" value="Peptidase_S8/S53_dom_sf"/>
</dbReference>
<evidence type="ECO:0000256" key="1">
    <source>
        <dbReference type="ARBA" id="ARBA00011073"/>
    </source>
</evidence>